<dbReference type="InterPro" id="IPR054585">
    <property type="entry name" value="NDH2-like_C"/>
</dbReference>
<keyword evidence="6" id="KW-0560">Oxidoreductase</keyword>
<dbReference type="Proteomes" id="UP000325684">
    <property type="component" value="Unassembled WGS sequence"/>
</dbReference>
<dbReference type="AlphaFoldDB" id="A0A5N3P7H0"/>
<dbReference type="RefSeq" id="WP_150946909.1">
    <property type="nucleotide sequence ID" value="NZ_VCMV01000032.1"/>
</dbReference>
<feature type="domain" description="FAD/NAD(P)-binding" evidence="10">
    <location>
        <begin position="11"/>
        <end position="327"/>
    </location>
</feature>
<dbReference type="OrthoDB" id="9781621at2"/>
<dbReference type="InterPro" id="IPR023753">
    <property type="entry name" value="FAD/NAD-binding_dom"/>
</dbReference>
<keyword evidence="7" id="KW-0520">NAD</keyword>
<evidence type="ECO:0000256" key="8">
    <source>
        <dbReference type="ARBA" id="ARBA00047599"/>
    </source>
</evidence>
<keyword evidence="9" id="KW-1133">Transmembrane helix</keyword>
<keyword evidence="9" id="KW-0812">Transmembrane</keyword>
<evidence type="ECO:0000256" key="5">
    <source>
        <dbReference type="ARBA" id="ARBA00022946"/>
    </source>
</evidence>
<protein>
    <recommendedName>
        <fullName evidence="2">NADH:ubiquinone reductase (non-electrogenic)</fullName>
        <ecNumber evidence="2">1.6.5.9</ecNumber>
    </recommendedName>
</protein>
<evidence type="ECO:0000313" key="12">
    <source>
        <dbReference type="EMBL" id="KAB0265601.1"/>
    </source>
</evidence>
<reference evidence="12 13" key="1">
    <citation type="journal article" date="2019" name="Microorganisms">
        <title>Genome Insights into the Novel Species Microvirga brassicacearum, a Rapeseed Endophyte with Biotechnological Potential.</title>
        <authorList>
            <person name="Jimenez-Gomez A."/>
            <person name="Saati-Santamaria Z."/>
            <person name="Igual J.M."/>
            <person name="Rivas R."/>
            <person name="Mateos P.F."/>
            <person name="Garcia-Fraile P."/>
        </authorList>
    </citation>
    <scope>NUCLEOTIDE SEQUENCE [LARGE SCALE GENOMIC DNA]</scope>
    <source>
        <strain evidence="12 13">CDVBN77</strain>
    </source>
</reference>
<dbReference type="PROSITE" id="PS51257">
    <property type="entry name" value="PROKAR_LIPOPROTEIN"/>
    <property type="match status" value="1"/>
</dbReference>
<evidence type="ECO:0000259" key="10">
    <source>
        <dbReference type="Pfam" id="PF07992"/>
    </source>
</evidence>
<evidence type="ECO:0000313" key="13">
    <source>
        <dbReference type="Proteomes" id="UP000325684"/>
    </source>
</evidence>
<accession>A0A5N3P7H0</accession>
<dbReference type="PRINTS" id="PR00368">
    <property type="entry name" value="FADPNR"/>
</dbReference>
<gene>
    <name evidence="12" type="ORF">FEZ63_17630</name>
</gene>
<proteinExistence type="inferred from homology"/>
<dbReference type="Pfam" id="PF22366">
    <property type="entry name" value="NDH2_C"/>
    <property type="match status" value="1"/>
</dbReference>
<dbReference type="PRINTS" id="PR00411">
    <property type="entry name" value="PNDRDTASEI"/>
</dbReference>
<dbReference type="InterPro" id="IPR045024">
    <property type="entry name" value="NDH-2"/>
</dbReference>
<keyword evidence="3" id="KW-0285">Flavoprotein</keyword>
<dbReference type="GO" id="GO:0050136">
    <property type="term" value="F:NADH dehydrogenase (quinone) (non-electrogenic) activity"/>
    <property type="evidence" value="ECO:0007669"/>
    <property type="project" value="UniProtKB-EC"/>
</dbReference>
<dbReference type="PANTHER" id="PTHR43706:SF47">
    <property type="entry name" value="EXTERNAL NADH-UBIQUINONE OXIDOREDUCTASE 1, MITOCHONDRIAL-RELATED"/>
    <property type="match status" value="1"/>
</dbReference>
<evidence type="ECO:0000256" key="7">
    <source>
        <dbReference type="ARBA" id="ARBA00023027"/>
    </source>
</evidence>
<sequence>MTQRIPPPTPHIVIVGAGFAGLACAQQLGGSDVAVTLIDRRNYHLFAPLLYQVATAVLSPGEIAEPIRRVLSRHQNITVLLGEVEGVDTNARQVRVDGRAIPYDELVLATGATHSYFGHPEWERFAPGLKTLEDARRIRTQVLMAFERAEMEADPTERERLMTIAVIGGGPTGVEMAGAVAELARLALVKDFRHINPAEARVVLLEAAPRILLAFPEDLAVYAERALKRLGVTIRTGTPVEDISEQGVTLKDGFLPASVKIWGAGVEASPVGRWLGIETDRAGRVRVNPDLSVPGLEHVYVLGDVSLLDGPNGRPLPGLAQVADQQGRYLGQALLARLKGRKAPGPFRYRSRGNLAVVGRNSAVIDFDGTHLRGFPAWVLWGIVHIYLLVGFQNRFLVVMRWLWAYLTSSRGARIIAEEVAEERVEQRDSTG</sequence>
<comment type="caution">
    <text evidence="12">The sequence shown here is derived from an EMBL/GenBank/DDBJ whole genome shotgun (WGS) entry which is preliminary data.</text>
</comment>
<dbReference type="Gene3D" id="3.50.50.100">
    <property type="match status" value="1"/>
</dbReference>
<evidence type="ECO:0000256" key="6">
    <source>
        <dbReference type="ARBA" id="ARBA00023002"/>
    </source>
</evidence>
<evidence type="ECO:0000256" key="2">
    <source>
        <dbReference type="ARBA" id="ARBA00012637"/>
    </source>
</evidence>
<feature type="domain" description="External alternative NADH-ubiquinone oxidoreductase-like C-terminal" evidence="11">
    <location>
        <begin position="352"/>
        <end position="408"/>
    </location>
</feature>
<dbReference type="PANTHER" id="PTHR43706">
    <property type="entry name" value="NADH DEHYDROGENASE"/>
    <property type="match status" value="1"/>
</dbReference>
<keyword evidence="13" id="KW-1185">Reference proteome</keyword>
<dbReference type="EC" id="1.6.5.9" evidence="2"/>
<dbReference type="EMBL" id="VCMV01000032">
    <property type="protein sequence ID" value="KAB0265601.1"/>
    <property type="molecule type" value="Genomic_DNA"/>
</dbReference>
<dbReference type="Pfam" id="PF07992">
    <property type="entry name" value="Pyr_redox_2"/>
    <property type="match status" value="1"/>
</dbReference>
<comment type="catalytic activity">
    <reaction evidence="8">
        <text>a quinone + NADH + H(+) = a quinol + NAD(+)</text>
        <dbReference type="Rhea" id="RHEA:46160"/>
        <dbReference type="ChEBI" id="CHEBI:15378"/>
        <dbReference type="ChEBI" id="CHEBI:24646"/>
        <dbReference type="ChEBI" id="CHEBI:57540"/>
        <dbReference type="ChEBI" id="CHEBI:57945"/>
        <dbReference type="ChEBI" id="CHEBI:132124"/>
        <dbReference type="EC" id="1.6.5.9"/>
    </reaction>
</comment>
<dbReference type="SUPFAM" id="SSF51905">
    <property type="entry name" value="FAD/NAD(P)-binding domain"/>
    <property type="match status" value="1"/>
</dbReference>
<evidence type="ECO:0000256" key="1">
    <source>
        <dbReference type="ARBA" id="ARBA00005272"/>
    </source>
</evidence>
<feature type="transmembrane region" description="Helical" evidence="9">
    <location>
        <begin position="375"/>
        <end position="392"/>
    </location>
</feature>
<evidence type="ECO:0000259" key="11">
    <source>
        <dbReference type="Pfam" id="PF22366"/>
    </source>
</evidence>
<name>A0A5N3P7H0_9HYPH</name>
<keyword evidence="4" id="KW-0274">FAD</keyword>
<evidence type="ECO:0000256" key="3">
    <source>
        <dbReference type="ARBA" id="ARBA00022630"/>
    </source>
</evidence>
<keyword evidence="5" id="KW-0809">Transit peptide</keyword>
<evidence type="ECO:0000256" key="9">
    <source>
        <dbReference type="SAM" id="Phobius"/>
    </source>
</evidence>
<organism evidence="12 13">
    <name type="scientific">Microvirga brassicacearum</name>
    <dbReference type="NCBI Taxonomy" id="2580413"/>
    <lineage>
        <taxon>Bacteria</taxon>
        <taxon>Pseudomonadati</taxon>
        <taxon>Pseudomonadota</taxon>
        <taxon>Alphaproteobacteria</taxon>
        <taxon>Hyphomicrobiales</taxon>
        <taxon>Methylobacteriaceae</taxon>
        <taxon>Microvirga</taxon>
    </lineage>
</organism>
<dbReference type="InterPro" id="IPR036188">
    <property type="entry name" value="FAD/NAD-bd_sf"/>
</dbReference>
<evidence type="ECO:0000256" key="4">
    <source>
        <dbReference type="ARBA" id="ARBA00022827"/>
    </source>
</evidence>
<comment type="similarity">
    <text evidence="1">Belongs to the NADH dehydrogenase family.</text>
</comment>
<keyword evidence="9" id="KW-0472">Membrane</keyword>